<evidence type="ECO:0000256" key="6">
    <source>
        <dbReference type="SAM" id="Coils"/>
    </source>
</evidence>
<dbReference type="eggNOG" id="COG3206">
    <property type="taxonomic scope" value="Bacteria"/>
</dbReference>
<accession>E8UY33</accession>
<dbReference type="PANTHER" id="PTHR32309">
    <property type="entry name" value="TYROSINE-PROTEIN KINASE"/>
    <property type="match status" value="1"/>
</dbReference>
<dbReference type="GO" id="GO:0004713">
    <property type="term" value="F:protein tyrosine kinase activity"/>
    <property type="evidence" value="ECO:0007669"/>
    <property type="project" value="TreeGrafter"/>
</dbReference>
<keyword evidence="3 7" id="KW-0812">Transmembrane</keyword>
<evidence type="ECO:0000256" key="7">
    <source>
        <dbReference type="SAM" id="Phobius"/>
    </source>
</evidence>
<reference evidence="9 10" key="1">
    <citation type="journal article" date="2012" name="Stand. Genomic Sci.">
        <title>Complete genome sequence of Terriglobus saanensis type strain SP1PR4(T), an Acidobacteria from tundra soil.</title>
        <authorList>
            <person name="Rawat S.R."/>
            <person name="Mannisto M.K."/>
            <person name="Starovoytov V."/>
            <person name="Goodwin L."/>
            <person name="Nolan M."/>
            <person name="Hauser L."/>
            <person name="Land M."/>
            <person name="Davenport K.W."/>
            <person name="Woyke T."/>
            <person name="Haggblom M.M."/>
        </authorList>
    </citation>
    <scope>NUCLEOTIDE SEQUENCE</scope>
    <source>
        <strain evidence="10">ATCC BAA-1853 / DSM 23119 / SP1PR4</strain>
    </source>
</reference>
<evidence type="ECO:0000259" key="8">
    <source>
        <dbReference type="Pfam" id="PF02706"/>
    </source>
</evidence>
<keyword evidence="2" id="KW-1003">Cell membrane</keyword>
<feature type="transmembrane region" description="Helical" evidence="7">
    <location>
        <begin position="39"/>
        <end position="58"/>
    </location>
</feature>
<dbReference type="HOGENOM" id="CLU_701942_0_0_0"/>
<dbReference type="RefSeq" id="WP_013569997.1">
    <property type="nucleotide sequence ID" value="NC_014963.1"/>
</dbReference>
<dbReference type="OrthoDB" id="8884120at2"/>
<evidence type="ECO:0000313" key="9">
    <source>
        <dbReference type="EMBL" id="ADV84267.1"/>
    </source>
</evidence>
<dbReference type="EMBL" id="CP002467">
    <property type="protein sequence ID" value="ADV84267.1"/>
    <property type="molecule type" value="Genomic_DNA"/>
</dbReference>
<evidence type="ECO:0000313" key="10">
    <source>
        <dbReference type="Proteomes" id="UP000006844"/>
    </source>
</evidence>
<keyword evidence="4 7" id="KW-1133">Transmembrane helix</keyword>
<evidence type="ECO:0000256" key="4">
    <source>
        <dbReference type="ARBA" id="ARBA00022989"/>
    </source>
</evidence>
<dbReference type="GO" id="GO:0005886">
    <property type="term" value="C:plasma membrane"/>
    <property type="evidence" value="ECO:0007669"/>
    <property type="project" value="UniProtKB-SubCell"/>
</dbReference>
<evidence type="ECO:0000256" key="2">
    <source>
        <dbReference type="ARBA" id="ARBA00022475"/>
    </source>
</evidence>
<dbReference type="STRING" id="401053.AciPR4_3514"/>
<dbReference type="Proteomes" id="UP000006844">
    <property type="component" value="Chromosome"/>
</dbReference>
<sequence>MSTNDAQSGEYLPQPEIQTGEEGFDLLQLGLIFLKHLRLVLFCTLAMGIGAYVVTLFIHRAYGAHATFLLESQDSANGLTGNLFFSRPTDPTISLLQSESVSELLVSGQHLEPLFPNMTPRAIQRQAAGEATFARSADGMFIISVTDVKPERAVAIANGYLQALQELNDRMNLDAAKHRRTFYESQVDEERDALEKAELRLTELQQKTGVVQPESQTSMELSTIASLKAQITAQQVALSTLLTGATEQNPEVIRMRTEIDALSAQERRMEASFNGKQTNDIPATNLEYQHRLADVTYHRTLLTSFSSEFQQARLQSTYQSPHVRVVDMAHLPLPITWPPSMKITLIFVAIGFFLGILLAGMRHMAERLMVDPERRLQVEEMKHSLRRALFLRS</sequence>
<keyword evidence="6" id="KW-0175">Coiled coil</keyword>
<dbReference type="InterPro" id="IPR003856">
    <property type="entry name" value="LPS_length_determ_N"/>
</dbReference>
<organism evidence="9 10">
    <name type="scientific">Terriglobus saanensis (strain ATCC BAA-1853 / DSM 23119 / SP1PR4)</name>
    <dbReference type="NCBI Taxonomy" id="401053"/>
    <lineage>
        <taxon>Bacteria</taxon>
        <taxon>Pseudomonadati</taxon>
        <taxon>Acidobacteriota</taxon>
        <taxon>Terriglobia</taxon>
        <taxon>Terriglobales</taxon>
        <taxon>Acidobacteriaceae</taxon>
        <taxon>Terriglobus</taxon>
    </lineage>
</organism>
<comment type="subcellular location">
    <subcellularLocation>
        <location evidence="1">Cell membrane</location>
        <topology evidence="1">Multi-pass membrane protein</topology>
    </subcellularLocation>
</comment>
<evidence type="ECO:0000256" key="1">
    <source>
        <dbReference type="ARBA" id="ARBA00004651"/>
    </source>
</evidence>
<protein>
    <submittedName>
        <fullName evidence="9">Lipopolysaccharide biosynthesis protein</fullName>
    </submittedName>
</protein>
<dbReference type="InterPro" id="IPR050445">
    <property type="entry name" value="Bact_polysacc_biosynth/exp"/>
</dbReference>
<dbReference type="KEGG" id="tsa:AciPR4_3514"/>
<name>E8UY33_TERSS</name>
<proteinExistence type="predicted"/>
<keyword evidence="10" id="KW-1185">Reference proteome</keyword>
<dbReference type="AlphaFoldDB" id="E8UY33"/>
<keyword evidence="5 7" id="KW-0472">Membrane</keyword>
<dbReference type="PANTHER" id="PTHR32309:SF13">
    <property type="entry name" value="FERRIC ENTEROBACTIN TRANSPORT PROTEIN FEPE"/>
    <property type="match status" value="1"/>
</dbReference>
<evidence type="ECO:0000256" key="3">
    <source>
        <dbReference type="ARBA" id="ARBA00022692"/>
    </source>
</evidence>
<feature type="transmembrane region" description="Helical" evidence="7">
    <location>
        <begin position="343"/>
        <end position="361"/>
    </location>
</feature>
<feature type="coiled-coil region" evidence="6">
    <location>
        <begin position="161"/>
        <end position="207"/>
    </location>
</feature>
<evidence type="ECO:0000256" key="5">
    <source>
        <dbReference type="ARBA" id="ARBA00023136"/>
    </source>
</evidence>
<dbReference type="Pfam" id="PF02706">
    <property type="entry name" value="Wzz"/>
    <property type="match status" value="1"/>
</dbReference>
<gene>
    <name evidence="9" type="ordered locus">AciPR4_3514</name>
</gene>
<feature type="domain" description="Polysaccharide chain length determinant N-terminal" evidence="8">
    <location>
        <begin position="23"/>
        <end position="114"/>
    </location>
</feature>